<dbReference type="InterPro" id="IPR034365">
    <property type="entry name" value="AtC3H46-like_RRM"/>
</dbReference>
<comment type="caution">
    <text evidence="11">The sequence shown here is derived from an EMBL/GenBank/DDBJ whole genome shotgun (WGS) entry which is preliminary data.</text>
</comment>
<dbReference type="Proteomes" id="UP000604825">
    <property type="component" value="Unassembled WGS sequence"/>
</dbReference>
<evidence type="ECO:0000259" key="9">
    <source>
        <dbReference type="PROSITE" id="PS50102"/>
    </source>
</evidence>
<dbReference type="InterPro" id="IPR012677">
    <property type="entry name" value="Nucleotide-bd_a/b_plait_sf"/>
</dbReference>
<evidence type="ECO:0000256" key="4">
    <source>
        <dbReference type="ARBA" id="ARBA00022884"/>
    </source>
</evidence>
<dbReference type="Pfam" id="PF16131">
    <property type="entry name" value="Torus"/>
    <property type="match status" value="1"/>
</dbReference>
<gene>
    <name evidence="11" type="ORF">NCGR_LOCUS54049</name>
</gene>
<dbReference type="InterPro" id="IPR000571">
    <property type="entry name" value="Znf_CCCH"/>
</dbReference>
<evidence type="ECO:0000256" key="6">
    <source>
        <dbReference type="PROSITE-ProRule" id="PRU00176"/>
    </source>
</evidence>
<evidence type="ECO:0000256" key="8">
    <source>
        <dbReference type="SAM" id="MobiDB-lite"/>
    </source>
</evidence>
<evidence type="ECO:0000256" key="1">
    <source>
        <dbReference type="ARBA" id="ARBA00022723"/>
    </source>
</evidence>
<dbReference type="InterPro" id="IPR056276">
    <property type="entry name" value="AtC3H46-like_PABC-like"/>
</dbReference>
<accession>A0A811RK10</accession>
<keyword evidence="2 7" id="KW-0863">Zinc-finger</keyword>
<proteinExistence type="predicted"/>
<feature type="region of interest" description="Disordered" evidence="8">
    <location>
        <begin position="64"/>
        <end position="115"/>
    </location>
</feature>
<dbReference type="OrthoDB" id="670110at2759"/>
<dbReference type="EMBL" id="CAJGYO010000015">
    <property type="protein sequence ID" value="CAD6270757.1"/>
    <property type="molecule type" value="Genomic_DNA"/>
</dbReference>
<dbReference type="GO" id="GO:0003677">
    <property type="term" value="F:DNA binding"/>
    <property type="evidence" value="ECO:0007669"/>
    <property type="project" value="UniProtKB-KW"/>
</dbReference>
<dbReference type="PROSITE" id="PS50102">
    <property type="entry name" value="RRM"/>
    <property type="match status" value="1"/>
</dbReference>
<evidence type="ECO:0000256" key="3">
    <source>
        <dbReference type="ARBA" id="ARBA00022833"/>
    </source>
</evidence>
<dbReference type="PANTHER" id="PTHR24009">
    <property type="entry name" value="RNA-BINDING (RRM/RBD/RNP MOTIFS)"/>
    <property type="match status" value="1"/>
</dbReference>
<keyword evidence="12" id="KW-1185">Reference proteome</keyword>
<dbReference type="GO" id="GO:0008270">
    <property type="term" value="F:zinc ion binding"/>
    <property type="evidence" value="ECO:0007669"/>
    <property type="project" value="UniProtKB-KW"/>
</dbReference>
<sequence>MDAWEATKVVFDRVRALDPDNASKIMGLLLIQDNSDKELIRLAFGPDHLLHAFVAAARADLAAKPASPPSPVLGPLHQPASPWGPTASDHHHQHQSPSPPPTTRSGTNTTVPPPPADAFFPDDYDCWSPASATGDRRSFSLSDAEVAAAGAWRPCVYFARGFCKNGSSCRFLHGLPERRRRRRGAGDGRHARQSPRRRALPAAAAHGVRVPLLAVAAQGRQPQLPAPPSPPPPPAERAPKGGDDMHSRFPVRSPRMDRGELMSSPAARQIYLTFPADSTFSEEDVSSYFSMYGPVQDVRIPYQQKRMFGFVTFVYAETVKIILAKGNPHFVCDARVLVKPYKEKGKVPDRFRKLQHPHHGDFAGCTSPTGLLDSRDPFDLQQPQIGPRMMYGNIANHAAFLRRKLEEQQQAAELQQAIELEGRRFMGLHLLDLKSRGHHLGSSPAAMTAMGQGEGGKGNGNAVQLEDVNIQDTPTKMMNSNSLVLSAPAAAAAAVSAADAGGEHEEQQGEEDGDGGGSPKQAVNRGEEEKTESGPVTATPIVACGFQESGVVEHILPDSPFASPTKASTDTAPAAQNGNISNGSPHHVASSLFPPASTIELPPYNSCFFQAPRFSPGHEAIGL</sequence>
<dbReference type="Gene3D" id="3.30.70.330">
    <property type="match status" value="1"/>
</dbReference>
<dbReference type="GO" id="GO:0003723">
    <property type="term" value="F:RNA binding"/>
    <property type="evidence" value="ECO:0007669"/>
    <property type="project" value="UniProtKB-UniRule"/>
</dbReference>
<feature type="domain" description="C3H1-type" evidence="10">
    <location>
        <begin position="154"/>
        <end position="176"/>
    </location>
</feature>
<dbReference type="InterPro" id="IPR032297">
    <property type="entry name" value="Torus"/>
</dbReference>
<dbReference type="InterPro" id="IPR036855">
    <property type="entry name" value="Znf_CCCH_sf"/>
</dbReference>
<keyword evidence="1 7" id="KW-0479">Metal-binding</keyword>
<dbReference type="SUPFAM" id="SSF90229">
    <property type="entry name" value="CCCH zinc finger"/>
    <property type="match status" value="1"/>
</dbReference>
<dbReference type="PROSITE" id="PS50103">
    <property type="entry name" value="ZF_C3H1"/>
    <property type="match status" value="1"/>
</dbReference>
<keyword evidence="3 7" id="KW-0862">Zinc</keyword>
<dbReference type="PANTHER" id="PTHR24009:SF45">
    <property type="entry name" value="ZINC FINGER CCCH DOMAIN-CONTAINING PROTEIN 46"/>
    <property type="match status" value="1"/>
</dbReference>
<reference evidence="11" key="1">
    <citation type="submission" date="2020-10" db="EMBL/GenBank/DDBJ databases">
        <authorList>
            <person name="Han B."/>
            <person name="Lu T."/>
            <person name="Zhao Q."/>
            <person name="Huang X."/>
            <person name="Zhao Y."/>
        </authorList>
    </citation>
    <scope>NUCLEOTIDE SEQUENCE</scope>
</reference>
<dbReference type="SUPFAM" id="SSF54928">
    <property type="entry name" value="RNA-binding domain, RBD"/>
    <property type="match status" value="1"/>
</dbReference>
<feature type="zinc finger region" description="C3H1-type" evidence="7">
    <location>
        <begin position="154"/>
        <end position="176"/>
    </location>
</feature>
<dbReference type="AlphaFoldDB" id="A0A811RK10"/>
<evidence type="ECO:0008006" key="13">
    <source>
        <dbReference type="Google" id="ProtNLM"/>
    </source>
</evidence>
<evidence type="ECO:0000313" key="11">
    <source>
        <dbReference type="EMBL" id="CAD6270757.1"/>
    </source>
</evidence>
<evidence type="ECO:0000313" key="12">
    <source>
        <dbReference type="Proteomes" id="UP000604825"/>
    </source>
</evidence>
<dbReference type="Pfam" id="PF23182">
    <property type="entry name" value="PABC_AtC3H46"/>
    <property type="match status" value="1"/>
</dbReference>
<dbReference type="CDD" id="cd12458">
    <property type="entry name" value="RRM_AtC3H46_like"/>
    <property type="match status" value="1"/>
</dbReference>
<evidence type="ECO:0000256" key="2">
    <source>
        <dbReference type="ARBA" id="ARBA00022771"/>
    </source>
</evidence>
<evidence type="ECO:0000256" key="7">
    <source>
        <dbReference type="PROSITE-ProRule" id="PRU00723"/>
    </source>
</evidence>
<dbReference type="SMART" id="SM00356">
    <property type="entry name" value="ZnF_C3H1"/>
    <property type="match status" value="1"/>
</dbReference>
<dbReference type="SMART" id="SM00360">
    <property type="entry name" value="RRM"/>
    <property type="match status" value="1"/>
</dbReference>
<dbReference type="InterPro" id="IPR035979">
    <property type="entry name" value="RBD_domain_sf"/>
</dbReference>
<keyword evidence="5" id="KW-0238">DNA-binding</keyword>
<dbReference type="Gene3D" id="4.10.1000.10">
    <property type="entry name" value="Zinc finger, CCCH-type"/>
    <property type="match status" value="1"/>
</dbReference>
<evidence type="ECO:0000259" key="10">
    <source>
        <dbReference type="PROSITE" id="PS50103"/>
    </source>
</evidence>
<feature type="compositionally biased region" description="Pro residues" evidence="8">
    <location>
        <begin position="224"/>
        <end position="236"/>
    </location>
</feature>
<dbReference type="Pfam" id="PF00076">
    <property type="entry name" value="RRM_1"/>
    <property type="match status" value="1"/>
</dbReference>
<evidence type="ECO:0000256" key="5">
    <source>
        <dbReference type="ARBA" id="ARBA00023125"/>
    </source>
</evidence>
<dbReference type="InterPro" id="IPR000504">
    <property type="entry name" value="RRM_dom"/>
</dbReference>
<feature type="region of interest" description="Disordered" evidence="8">
    <location>
        <begin position="220"/>
        <end position="260"/>
    </location>
</feature>
<feature type="region of interest" description="Disordered" evidence="8">
    <location>
        <begin position="495"/>
        <end position="539"/>
    </location>
</feature>
<organism evidence="11 12">
    <name type="scientific">Miscanthus lutarioriparius</name>
    <dbReference type="NCBI Taxonomy" id="422564"/>
    <lineage>
        <taxon>Eukaryota</taxon>
        <taxon>Viridiplantae</taxon>
        <taxon>Streptophyta</taxon>
        <taxon>Embryophyta</taxon>
        <taxon>Tracheophyta</taxon>
        <taxon>Spermatophyta</taxon>
        <taxon>Magnoliopsida</taxon>
        <taxon>Liliopsida</taxon>
        <taxon>Poales</taxon>
        <taxon>Poaceae</taxon>
        <taxon>PACMAD clade</taxon>
        <taxon>Panicoideae</taxon>
        <taxon>Andropogonodae</taxon>
        <taxon>Andropogoneae</taxon>
        <taxon>Saccharinae</taxon>
        <taxon>Miscanthus</taxon>
    </lineage>
</organism>
<feature type="region of interest" description="Disordered" evidence="8">
    <location>
        <begin position="180"/>
        <end position="203"/>
    </location>
</feature>
<feature type="compositionally biased region" description="Basic and acidic residues" evidence="8">
    <location>
        <begin position="237"/>
        <end position="247"/>
    </location>
</feature>
<protein>
    <recommendedName>
        <fullName evidence="13">Nucleic acid binding protein</fullName>
    </recommendedName>
</protein>
<dbReference type="FunFam" id="3.30.70.330:FF:000678">
    <property type="entry name" value="zinc finger CCCH domain-containing protein 53-like isoform X2"/>
    <property type="match status" value="1"/>
</dbReference>
<keyword evidence="4 6" id="KW-0694">RNA-binding</keyword>
<name>A0A811RK10_9POAL</name>
<feature type="domain" description="RRM" evidence="9">
    <location>
        <begin position="268"/>
        <end position="344"/>
    </location>
</feature>